<dbReference type="NCBIfam" id="TIGR00426">
    <property type="entry name" value="competence protein ComEA helix-hairpin-helix repeat region"/>
    <property type="match status" value="1"/>
</dbReference>
<evidence type="ECO:0000259" key="2">
    <source>
        <dbReference type="SMART" id="SM00278"/>
    </source>
</evidence>
<feature type="region of interest" description="Disordered" evidence="1">
    <location>
        <begin position="45"/>
        <end position="88"/>
    </location>
</feature>
<dbReference type="Gene3D" id="3.10.560.10">
    <property type="entry name" value="Outer membrane lipoprotein wza domain like"/>
    <property type="match status" value="1"/>
</dbReference>
<proteinExistence type="predicted"/>
<organism evidence="3 4">
    <name type="scientific">Granulimonas faecalis</name>
    <dbReference type="NCBI Taxonomy" id="2894155"/>
    <lineage>
        <taxon>Bacteria</taxon>
        <taxon>Bacillati</taxon>
        <taxon>Actinomycetota</taxon>
        <taxon>Coriobacteriia</taxon>
        <taxon>Coriobacteriales</taxon>
        <taxon>Kribbibacteriaceae</taxon>
        <taxon>Granulimonas</taxon>
    </lineage>
</organism>
<dbReference type="PANTHER" id="PTHR21180">
    <property type="entry name" value="ENDONUCLEASE/EXONUCLEASE/PHOSPHATASE FAMILY DOMAIN-CONTAINING PROTEIN 1"/>
    <property type="match status" value="1"/>
</dbReference>
<feature type="region of interest" description="Disordered" evidence="1">
    <location>
        <begin position="141"/>
        <end position="166"/>
    </location>
</feature>
<dbReference type="GO" id="GO:0015627">
    <property type="term" value="C:type II protein secretion system complex"/>
    <property type="evidence" value="ECO:0007669"/>
    <property type="project" value="TreeGrafter"/>
</dbReference>
<accession>A0AAV5B1J1</accession>
<sequence>MAQRGTRGSGRRVPRWVVVAAGVAALAAVGWLAVGASVPGDVVIERGGDAGPEAPAAEDPGSGDGGAGDAVAQAPEEAAAPPTVHVDGAVASPGVYSLEGDDPRVADAVEAAGGLVEGADTSSLNLAARVEDAMKVHVPGEGEEAAAPSSDGTAQASAGVPSDPSAPVNLNTATAEELRTLPGVGEATAAAILEDREANGPFTSVEDVMRVSGIGEKKFAKMRERIRV</sequence>
<gene>
    <name evidence="3" type="ORF">ATOP_09640</name>
</gene>
<dbReference type="Pfam" id="PF12836">
    <property type="entry name" value="HHH_3"/>
    <property type="match status" value="1"/>
</dbReference>
<dbReference type="InterPro" id="IPR004509">
    <property type="entry name" value="Competence_ComEA_HhH"/>
</dbReference>
<dbReference type="InterPro" id="IPR003583">
    <property type="entry name" value="Hlx-hairpin-Hlx_DNA-bd_motif"/>
</dbReference>
<dbReference type="SUPFAM" id="SSF47781">
    <property type="entry name" value="RuvA domain 2-like"/>
    <property type="match status" value="1"/>
</dbReference>
<dbReference type="GO" id="GO:0015628">
    <property type="term" value="P:protein secretion by the type II secretion system"/>
    <property type="evidence" value="ECO:0007669"/>
    <property type="project" value="TreeGrafter"/>
</dbReference>
<keyword evidence="4" id="KW-1185">Reference proteome</keyword>
<dbReference type="GO" id="GO:0003677">
    <property type="term" value="F:DNA binding"/>
    <property type="evidence" value="ECO:0007669"/>
    <property type="project" value="InterPro"/>
</dbReference>
<evidence type="ECO:0000313" key="3">
    <source>
        <dbReference type="EMBL" id="GJM55309.1"/>
    </source>
</evidence>
<dbReference type="Gene3D" id="1.10.150.320">
    <property type="entry name" value="Photosystem II 12 kDa extrinsic protein"/>
    <property type="match status" value="1"/>
</dbReference>
<feature type="domain" description="Helix-hairpin-helix DNA-binding motif class 1" evidence="2">
    <location>
        <begin position="206"/>
        <end position="225"/>
    </location>
</feature>
<dbReference type="SMART" id="SM00278">
    <property type="entry name" value="HhH1"/>
    <property type="match status" value="2"/>
</dbReference>
<dbReference type="Proteomes" id="UP001055025">
    <property type="component" value="Unassembled WGS sequence"/>
</dbReference>
<comment type="caution">
    <text evidence="3">The sequence shown here is derived from an EMBL/GenBank/DDBJ whole genome shotgun (WGS) entry which is preliminary data.</text>
</comment>
<dbReference type="PANTHER" id="PTHR21180:SF32">
    <property type="entry name" value="ENDONUCLEASE_EXONUCLEASE_PHOSPHATASE FAMILY DOMAIN-CONTAINING PROTEIN 1"/>
    <property type="match status" value="1"/>
</dbReference>
<reference evidence="3" key="1">
    <citation type="journal article" date="2022" name="Int. J. Syst. Evol. Microbiol.">
        <title>Granulimonas faecalis gen. nov., sp. nov., and Leptogranulimonas caecicola gen. nov., sp. nov., novel lactate-producing Atopobiaceae bacteria isolated from mouse intestines, and an emended description of the family Atopobiaceae.</title>
        <authorList>
            <person name="Morinaga K."/>
            <person name="Kusada H."/>
            <person name="Sakamoto S."/>
            <person name="Murakami T."/>
            <person name="Toyoda A."/>
            <person name="Mori H."/>
            <person name="Meng X.Y."/>
            <person name="Takashino M."/>
            <person name="Murotomi K."/>
            <person name="Tamaki H."/>
        </authorList>
    </citation>
    <scope>NUCLEOTIDE SEQUENCE</scope>
    <source>
        <strain evidence="3">OPF53</strain>
    </source>
</reference>
<feature type="compositionally biased region" description="Low complexity" evidence="1">
    <location>
        <begin position="51"/>
        <end position="60"/>
    </location>
</feature>
<evidence type="ECO:0000256" key="1">
    <source>
        <dbReference type="SAM" id="MobiDB-lite"/>
    </source>
</evidence>
<dbReference type="RefSeq" id="WP_135977383.1">
    <property type="nucleotide sequence ID" value="NZ_BQKC01000001.1"/>
</dbReference>
<name>A0AAV5B1J1_9ACTN</name>
<feature type="compositionally biased region" description="Low complexity" evidence="1">
    <location>
        <begin position="69"/>
        <end position="82"/>
    </location>
</feature>
<dbReference type="AlphaFoldDB" id="A0AAV5B1J1"/>
<evidence type="ECO:0000313" key="4">
    <source>
        <dbReference type="Proteomes" id="UP001055025"/>
    </source>
</evidence>
<dbReference type="Pfam" id="PF10531">
    <property type="entry name" value="SLBB"/>
    <property type="match status" value="1"/>
</dbReference>
<protein>
    <recommendedName>
        <fullName evidence="2">Helix-hairpin-helix DNA-binding motif class 1 domain-containing protein</fullName>
    </recommendedName>
</protein>
<dbReference type="EMBL" id="BQKC01000001">
    <property type="protein sequence ID" value="GJM55309.1"/>
    <property type="molecule type" value="Genomic_DNA"/>
</dbReference>
<dbReference type="InterPro" id="IPR051675">
    <property type="entry name" value="Endo/Exo/Phosphatase_dom_1"/>
</dbReference>
<dbReference type="InterPro" id="IPR010994">
    <property type="entry name" value="RuvA_2-like"/>
</dbReference>
<feature type="domain" description="Helix-hairpin-helix DNA-binding motif class 1" evidence="2">
    <location>
        <begin position="176"/>
        <end position="195"/>
    </location>
</feature>
<dbReference type="GO" id="GO:0006281">
    <property type="term" value="P:DNA repair"/>
    <property type="evidence" value="ECO:0007669"/>
    <property type="project" value="InterPro"/>
</dbReference>
<dbReference type="InterPro" id="IPR019554">
    <property type="entry name" value="Soluble_ligand-bd"/>
</dbReference>